<evidence type="ECO:0000313" key="3">
    <source>
        <dbReference type="EMBL" id="OAG34106.1"/>
    </source>
</evidence>
<keyword evidence="4" id="KW-1185">Reference proteome</keyword>
<accession>A0A177ER48</accession>
<evidence type="ECO:0000256" key="2">
    <source>
        <dbReference type="ARBA" id="ARBA00023002"/>
    </source>
</evidence>
<reference evidence="3 4" key="1">
    <citation type="submission" date="2016-03" db="EMBL/GenBank/DDBJ databases">
        <title>Draft genome sequence of the Fonsecaea monophora CBS 269.37.</title>
        <authorList>
            <person name="Bombassaro A."/>
            <person name="Vinicius W.A."/>
            <person name="De Hoog S."/>
            <person name="Sun J."/>
            <person name="Souza E.M."/>
            <person name="Raittz R.T."/>
            <person name="Costa F."/>
            <person name="Leao A.C."/>
            <person name="Tadra-Sfeir M.Z."/>
            <person name="Baura V."/>
            <person name="Balsanelli E."/>
            <person name="Pedrosa F.O."/>
            <person name="Moreno L.F."/>
            <person name="Steffens M.B."/>
            <person name="Xi L."/>
            <person name="Bocca A.L."/>
            <person name="Felipe M.S."/>
            <person name="Teixeira M."/>
            <person name="Telles Filho F.Q."/>
            <person name="Azevedo C.M."/>
            <person name="Gomes R."/>
            <person name="Vicente V.A."/>
        </authorList>
    </citation>
    <scope>NUCLEOTIDE SEQUENCE [LARGE SCALE GENOMIC DNA]</scope>
    <source>
        <strain evidence="3 4">CBS 269.37</strain>
    </source>
</reference>
<dbReference type="InterPro" id="IPR002347">
    <property type="entry name" value="SDR_fam"/>
</dbReference>
<dbReference type="SUPFAM" id="SSF51735">
    <property type="entry name" value="NAD(P)-binding Rossmann-fold domains"/>
    <property type="match status" value="1"/>
</dbReference>
<name>A0A177ER48_9EURO</name>
<dbReference type="AlphaFoldDB" id="A0A177ER48"/>
<evidence type="ECO:0000256" key="1">
    <source>
        <dbReference type="ARBA" id="ARBA00006484"/>
    </source>
</evidence>
<evidence type="ECO:0000313" key="4">
    <source>
        <dbReference type="Proteomes" id="UP000077002"/>
    </source>
</evidence>
<organism evidence="3 4">
    <name type="scientific">Fonsecaea monophora</name>
    <dbReference type="NCBI Taxonomy" id="254056"/>
    <lineage>
        <taxon>Eukaryota</taxon>
        <taxon>Fungi</taxon>
        <taxon>Dikarya</taxon>
        <taxon>Ascomycota</taxon>
        <taxon>Pezizomycotina</taxon>
        <taxon>Eurotiomycetes</taxon>
        <taxon>Chaetothyriomycetidae</taxon>
        <taxon>Chaetothyriales</taxon>
        <taxon>Herpotrichiellaceae</taxon>
        <taxon>Fonsecaea</taxon>
    </lineage>
</organism>
<dbReference type="Proteomes" id="UP000077002">
    <property type="component" value="Unassembled WGS sequence"/>
</dbReference>
<dbReference type="GeneID" id="34606835"/>
<dbReference type="PRINTS" id="PR00081">
    <property type="entry name" value="GDHRDH"/>
</dbReference>
<dbReference type="PANTHER" id="PTHR44229:SF4">
    <property type="entry name" value="15-HYDROXYPROSTAGLANDIN DEHYDROGENASE [NAD(+)]"/>
    <property type="match status" value="1"/>
</dbReference>
<dbReference type="RefSeq" id="XP_022506058.1">
    <property type="nucleotide sequence ID" value="XM_022661631.1"/>
</dbReference>
<sequence>MASTTSASRVGLVTGGASGMGLAVVEHLVREGWNVTVVDFNEEAGKAVQQRLGGQVLFVRANVISYESVGQAFVKSWQKWGRLDFGMLALIPPLGFGDRIDFCAPADETASGFPAQPDKLVLEVCLDGVVWTAYLALHFFRKNPSKSGVLVSTSSLAGLYPAAPVPLYGAAKHGVSWTKPFRRLLNTLTVIGLTRSLAKRLKEMNEPISVNCICPGLVPTPLVSQKVVEVVPKELLTPYTTITRAVQGFISDPSITGQAAECSGEDVIYRPVLPYGNYASDYIVEARFAGRVNLEEMMEDSVAKGKALDGMKLSKL</sequence>
<dbReference type="Pfam" id="PF00106">
    <property type="entry name" value="adh_short"/>
    <property type="match status" value="1"/>
</dbReference>
<keyword evidence="2" id="KW-0560">Oxidoreductase</keyword>
<proteinExistence type="inferred from homology"/>
<dbReference type="PANTHER" id="PTHR44229">
    <property type="entry name" value="15-HYDROXYPROSTAGLANDIN DEHYDROGENASE [NAD(+)]"/>
    <property type="match status" value="1"/>
</dbReference>
<dbReference type="GO" id="GO:0016616">
    <property type="term" value="F:oxidoreductase activity, acting on the CH-OH group of donors, NAD or NADP as acceptor"/>
    <property type="evidence" value="ECO:0007669"/>
    <property type="project" value="TreeGrafter"/>
</dbReference>
<dbReference type="EMBL" id="LVKK01000180">
    <property type="protein sequence ID" value="OAG34106.1"/>
    <property type="molecule type" value="Genomic_DNA"/>
</dbReference>
<dbReference type="Gene3D" id="3.40.50.720">
    <property type="entry name" value="NAD(P)-binding Rossmann-like Domain"/>
    <property type="match status" value="1"/>
</dbReference>
<gene>
    <name evidence="3" type="ORF">AYO21_11747</name>
</gene>
<comment type="similarity">
    <text evidence="1">Belongs to the short-chain dehydrogenases/reductases (SDR) family.</text>
</comment>
<dbReference type="InterPro" id="IPR036291">
    <property type="entry name" value="NAD(P)-bd_dom_sf"/>
</dbReference>
<dbReference type="GO" id="GO:0005737">
    <property type="term" value="C:cytoplasm"/>
    <property type="evidence" value="ECO:0007669"/>
    <property type="project" value="TreeGrafter"/>
</dbReference>
<dbReference type="OrthoDB" id="5371740at2759"/>
<comment type="caution">
    <text evidence="3">The sequence shown here is derived from an EMBL/GenBank/DDBJ whole genome shotgun (WGS) entry which is preliminary data.</text>
</comment>
<protein>
    <submittedName>
        <fullName evidence="3">Uncharacterized protein</fullName>
    </submittedName>
</protein>